<evidence type="ECO:0000313" key="2">
    <source>
        <dbReference type="EMBL" id="KAK9832875.1"/>
    </source>
</evidence>
<organism evidence="2 3">
    <name type="scientific">Apatococcus lobatus</name>
    <dbReference type="NCBI Taxonomy" id="904363"/>
    <lineage>
        <taxon>Eukaryota</taxon>
        <taxon>Viridiplantae</taxon>
        <taxon>Chlorophyta</taxon>
        <taxon>core chlorophytes</taxon>
        <taxon>Trebouxiophyceae</taxon>
        <taxon>Chlorellales</taxon>
        <taxon>Chlorellaceae</taxon>
        <taxon>Apatococcus</taxon>
    </lineage>
</organism>
<gene>
    <name evidence="2" type="ORF">WJX74_000539</name>
</gene>
<accession>A0AAW1RFM7</accession>
<dbReference type="Proteomes" id="UP001438707">
    <property type="component" value="Unassembled WGS sequence"/>
</dbReference>
<dbReference type="EMBL" id="JALJOS010000011">
    <property type="protein sequence ID" value="KAK9832875.1"/>
    <property type="molecule type" value="Genomic_DNA"/>
</dbReference>
<dbReference type="AlphaFoldDB" id="A0AAW1RFM7"/>
<comment type="caution">
    <text evidence="2">The sequence shown here is derived from an EMBL/GenBank/DDBJ whole genome shotgun (WGS) entry which is preliminary data.</text>
</comment>
<proteinExistence type="predicted"/>
<evidence type="ECO:0000313" key="3">
    <source>
        <dbReference type="Proteomes" id="UP001438707"/>
    </source>
</evidence>
<keyword evidence="3" id="KW-1185">Reference proteome</keyword>
<protein>
    <submittedName>
        <fullName evidence="2">Uncharacterized protein</fullName>
    </submittedName>
</protein>
<feature type="region of interest" description="Disordered" evidence="1">
    <location>
        <begin position="1"/>
        <end position="102"/>
    </location>
</feature>
<name>A0AAW1RFM7_9CHLO</name>
<sequence>MSGAGNAMHKIEDMAIPKKAPGSAGKQTATDVHHDLSALGNDANKGKTGATGAAHDATSGKGGLKSAEQDVTKGKQGVTGAQHDVTKGKQDVTSAQGAAKKL</sequence>
<evidence type="ECO:0000256" key="1">
    <source>
        <dbReference type="SAM" id="MobiDB-lite"/>
    </source>
</evidence>
<reference evidence="2 3" key="1">
    <citation type="journal article" date="2024" name="Nat. Commun.">
        <title>Phylogenomics reveals the evolutionary origins of lichenization in chlorophyte algae.</title>
        <authorList>
            <person name="Puginier C."/>
            <person name="Libourel C."/>
            <person name="Otte J."/>
            <person name="Skaloud P."/>
            <person name="Haon M."/>
            <person name="Grisel S."/>
            <person name="Petersen M."/>
            <person name="Berrin J.G."/>
            <person name="Delaux P.M."/>
            <person name="Dal Grande F."/>
            <person name="Keller J."/>
        </authorList>
    </citation>
    <scope>NUCLEOTIDE SEQUENCE [LARGE SCALE GENOMIC DNA]</scope>
    <source>
        <strain evidence="2 3">SAG 2145</strain>
    </source>
</reference>